<dbReference type="EMBL" id="VRLW01000007">
    <property type="protein sequence ID" value="KAA1257012.1"/>
    <property type="molecule type" value="Genomic_DNA"/>
</dbReference>
<evidence type="ECO:0000313" key="5">
    <source>
        <dbReference type="Proteomes" id="UP000322699"/>
    </source>
</evidence>
<sequence>MNIKPKWSIAAYVGITLYVALWNLTVDTATTKIVAPKMTGQNIPTPYLASLPAVANNRGVVPPSIQKASVTAYVVEAHRGWPWRIEDNYGYRYDVFNTTTGYTATVSGFPTKSGLNTLNLIVNFLGTLAVFAVLHLSVLMAVRSFHLFDTAIARPQADG</sequence>
<name>A0A5B1CBQ7_9BACT</name>
<feature type="transmembrane region" description="Helical" evidence="1">
    <location>
        <begin position="7"/>
        <end position="24"/>
    </location>
</feature>
<feature type="transmembrane region" description="Helical" evidence="1">
    <location>
        <begin position="120"/>
        <end position="142"/>
    </location>
</feature>
<dbReference type="AlphaFoldDB" id="A0A5B1CBQ7"/>
<organism evidence="3 5">
    <name type="scientific">Rubripirellula obstinata</name>
    <dbReference type="NCBI Taxonomy" id="406547"/>
    <lineage>
        <taxon>Bacteria</taxon>
        <taxon>Pseudomonadati</taxon>
        <taxon>Planctomycetota</taxon>
        <taxon>Planctomycetia</taxon>
        <taxon>Pirellulales</taxon>
        <taxon>Pirellulaceae</taxon>
        <taxon>Rubripirellula</taxon>
    </lineage>
</organism>
<evidence type="ECO:0000313" key="4">
    <source>
        <dbReference type="EMBL" id="KAA1257495.1"/>
    </source>
</evidence>
<gene>
    <name evidence="3" type="ORF">LF1_52840</name>
    <name evidence="4" type="ORF">LF1_53440</name>
    <name evidence="2" type="ORF">LF1_57100</name>
</gene>
<proteinExistence type="predicted"/>
<reference evidence="3 5" key="1">
    <citation type="submission" date="2019-08" db="EMBL/GenBank/DDBJ databases">
        <title>Deep-cultivation of Planctomycetes and their phenomic and genomic characterization uncovers novel biology.</title>
        <authorList>
            <person name="Wiegand S."/>
            <person name="Jogler M."/>
            <person name="Boedeker C."/>
            <person name="Pinto D."/>
            <person name="Vollmers J."/>
            <person name="Rivas-Marin E."/>
            <person name="Kohn T."/>
            <person name="Peeters S.H."/>
            <person name="Heuer A."/>
            <person name="Rast P."/>
            <person name="Oberbeckmann S."/>
            <person name="Bunk B."/>
            <person name="Jeske O."/>
            <person name="Meyerdierks A."/>
            <person name="Storesund J.E."/>
            <person name="Kallscheuer N."/>
            <person name="Luecker S."/>
            <person name="Lage O.M."/>
            <person name="Pohl T."/>
            <person name="Merkel B.J."/>
            <person name="Hornburger P."/>
            <person name="Mueller R.-W."/>
            <person name="Bruemmer F."/>
            <person name="Labrenz M."/>
            <person name="Spormann A.M."/>
            <person name="Op Den Camp H."/>
            <person name="Overmann J."/>
            <person name="Amann R."/>
            <person name="Jetten M.S.M."/>
            <person name="Mascher T."/>
            <person name="Medema M.H."/>
            <person name="Devos D.P."/>
            <person name="Kaster A.-K."/>
            <person name="Ovreas L."/>
            <person name="Rohde M."/>
            <person name="Galperin M.Y."/>
            <person name="Jogler C."/>
        </authorList>
    </citation>
    <scope>NUCLEOTIDE SEQUENCE [LARGE SCALE GENOMIC DNA]</scope>
    <source>
        <strain evidence="3 5">LF1</strain>
    </source>
</reference>
<protein>
    <submittedName>
        <fullName evidence="3">Uncharacterized protein</fullName>
    </submittedName>
</protein>
<dbReference type="EMBL" id="VRLW01000002">
    <property type="protein sequence ID" value="KAA1257435.1"/>
    <property type="molecule type" value="Genomic_DNA"/>
</dbReference>
<evidence type="ECO:0000313" key="2">
    <source>
        <dbReference type="EMBL" id="KAA1257012.1"/>
    </source>
</evidence>
<keyword evidence="1" id="KW-1133">Transmembrane helix</keyword>
<keyword evidence="5" id="KW-1185">Reference proteome</keyword>
<dbReference type="Proteomes" id="UP000322699">
    <property type="component" value="Unassembled WGS sequence"/>
</dbReference>
<dbReference type="EMBL" id="VRLW01000002">
    <property type="protein sequence ID" value="KAA1257495.1"/>
    <property type="molecule type" value="Genomic_DNA"/>
</dbReference>
<evidence type="ECO:0000256" key="1">
    <source>
        <dbReference type="SAM" id="Phobius"/>
    </source>
</evidence>
<comment type="caution">
    <text evidence="3">The sequence shown here is derived from an EMBL/GenBank/DDBJ whole genome shotgun (WGS) entry which is preliminary data.</text>
</comment>
<dbReference type="RefSeq" id="WP_068267575.1">
    <property type="nucleotide sequence ID" value="NZ_LWSK01000223.1"/>
</dbReference>
<accession>A0A5B1CBQ7</accession>
<keyword evidence="1" id="KW-0812">Transmembrane</keyword>
<evidence type="ECO:0000313" key="3">
    <source>
        <dbReference type="EMBL" id="KAA1257435.1"/>
    </source>
</evidence>
<keyword evidence="1" id="KW-0472">Membrane</keyword>